<proteinExistence type="predicted"/>
<gene>
    <name evidence="2" type="ORF">H6P81_008949</name>
</gene>
<dbReference type="Proteomes" id="UP000825729">
    <property type="component" value="Unassembled WGS sequence"/>
</dbReference>
<feature type="region of interest" description="Disordered" evidence="1">
    <location>
        <begin position="13"/>
        <end position="102"/>
    </location>
</feature>
<comment type="caution">
    <text evidence="2">The sequence shown here is derived from an EMBL/GenBank/DDBJ whole genome shotgun (WGS) entry which is preliminary data.</text>
</comment>
<protein>
    <submittedName>
        <fullName evidence="2">Uncharacterized protein</fullName>
    </submittedName>
</protein>
<evidence type="ECO:0000256" key="1">
    <source>
        <dbReference type="SAM" id="MobiDB-lite"/>
    </source>
</evidence>
<accession>A0AAV7EK46</accession>
<reference evidence="2 3" key="1">
    <citation type="submission" date="2021-07" db="EMBL/GenBank/DDBJ databases">
        <title>The Aristolochia fimbriata genome: insights into angiosperm evolution, floral development and chemical biosynthesis.</title>
        <authorList>
            <person name="Jiao Y."/>
        </authorList>
    </citation>
    <scope>NUCLEOTIDE SEQUENCE [LARGE SCALE GENOMIC DNA]</scope>
    <source>
        <strain evidence="2">IBCAS-2021</strain>
        <tissue evidence="2">Leaf</tissue>
    </source>
</reference>
<feature type="compositionally biased region" description="Polar residues" evidence="1">
    <location>
        <begin position="82"/>
        <end position="96"/>
    </location>
</feature>
<keyword evidence="3" id="KW-1185">Reference proteome</keyword>
<feature type="compositionally biased region" description="Low complexity" evidence="1">
    <location>
        <begin position="72"/>
        <end position="81"/>
    </location>
</feature>
<organism evidence="2 3">
    <name type="scientific">Aristolochia fimbriata</name>
    <name type="common">White veined hardy Dutchman's pipe vine</name>
    <dbReference type="NCBI Taxonomy" id="158543"/>
    <lineage>
        <taxon>Eukaryota</taxon>
        <taxon>Viridiplantae</taxon>
        <taxon>Streptophyta</taxon>
        <taxon>Embryophyta</taxon>
        <taxon>Tracheophyta</taxon>
        <taxon>Spermatophyta</taxon>
        <taxon>Magnoliopsida</taxon>
        <taxon>Magnoliidae</taxon>
        <taxon>Piperales</taxon>
        <taxon>Aristolochiaceae</taxon>
        <taxon>Aristolochia</taxon>
    </lineage>
</organism>
<feature type="compositionally biased region" description="Basic residues" evidence="1">
    <location>
        <begin position="17"/>
        <end position="26"/>
    </location>
</feature>
<evidence type="ECO:0000313" key="2">
    <source>
        <dbReference type="EMBL" id="KAG9448984.1"/>
    </source>
</evidence>
<evidence type="ECO:0000313" key="3">
    <source>
        <dbReference type="Proteomes" id="UP000825729"/>
    </source>
</evidence>
<sequence length="166" mass="17651">MVYIPFGKLIMSMTSGKAKKKRRRSSRSKEKASGTEIVKPTISSEGKSPTPGTPVKKINPTSDKEDVTIRPSSHALSSNSSGGTQSVTVNEATTGSPGFGAARYESIPSSRSYDVGGYQGWGTPNGSCHRKLPVLRGRSICELDADDGNFTTTMFSDENPNACTIV</sequence>
<dbReference type="EMBL" id="JAINDJ010000004">
    <property type="protein sequence ID" value="KAG9448984.1"/>
    <property type="molecule type" value="Genomic_DNA"/>
</dbReference>
<dbReference type="AlphaFoldDB" id="A0AAV7EK46"/>
<name>A0AAV7EK46_ARIFI</name>